<dbReference type="SUPFAM" id="SSF52821">
    <property type="entry name" value="Rhodanese/Cell cycle control phosphatase"/>
    <property type="match status" value="1"/>
</dbReference>
<dbReference type="PANTHER" id="PTHR43031:SF1">
    <property type="entry name" value="PYRIDINE NUCLEOTIDE-DISULPHIDE OXIDOREDUCTASE"/>
    <property type="match status" value="1"/>
</dbReference>
<dbReference type="CDD" id="cd00158">
    <property type="entry name" value="RHOD"/>
    <property type="match status" value="1"/>
</dbReference>
<reference evidence="2 3" key="1">
    <citation type="submission" date="2018-08" db="EMBL/GenBank/DDBJ databases">
        <title>A genome reference for cultivated species of the human gut microbiota.</title>
        <authorList>
            <person name="Zou Y."/>
            <person name="Xue W."/>
            <person name="Luo G."/>
        </authorList>
    </citation>
    <scope>NUCLEOTIDE SEQUENCE [LARGE SCALE GENOMIC DNA]</scope>
    <source>
        <strain evidence="2 3">OF01-3</strain>
    </source>
</reference>
<dbReference type="SMART" id="SM00450">
    <property type="entry name" value="RHOD"/>
    <property type="match status" value="1"/>
</dbReference>
<dbReference type="InterPro" id="IPR001763">
    <property type="entry name" value="Rhodanese-like_dom"/>
</dbReference>
<evidence type="ECO:0000313" key="3">
    <source>
        <dbReference type="Proteomes" id="UP000261011"/>
    </source>
</evidence>
<proteinExistence type="predicted"/>
<evidence type="ECO:0000259" key="1">
    <source>
        <dbReference type="PROSITE" id="PS50206"/>
    </source>
</evidence>
<dbReference type="EMBL" id="QVEU01000002">
    <property type="protein sequence ID" value="RGB77262.1"/>
    <property type="molecule type" value="Genomic_DNA"/>
</dbReference>
<comment type="caution">
    <text evidence="2">The sequence shown here is derived from an EMBL/GenBank/DDBJ whole genome shotgun (WGS) entry which is preliminary data.</text>
</comment>
<evidence type="ECO:0000313" key="2">
    <source>
        <dbReference type="EMBL" id="RGB77262.1"/>
    </source>
</evidence>
<keyword evidence="3" id="KW-1185">Reference proteome</keyword>
<dbReference type="PANTHER" id="PTHR43031">
    <property type="entry name" value="FAD-DEPENDENT OXIDOREDUCTASE"/>
    <property type="match status" value="1"/>
</dbReference>
<dbReference type="RefSeq" id="WP_117520971.1">
    <property type="nucleotide sequence ID" value="NZ_QVEU01000002.1"/>
</dbReference>
<feature type="domain" description="Rhodanese" evidence="1">
    <location>
        <begin position="18"/>
        <end position="90"/>
    </location>
</feature>
<dbReference type="Gene3D" id="3.40.250.10">
    <property type="entry name" value="Rhodanese-like domain"/>
    <property type="match status" value="1"/>
</dbReference>
<name>A0A3E2TJU8_9FIRM</name>
<dbReference type="InterPro" id="IPR050229">
    <property type="entry name" value="GlpE_sulfurtransferase"/>
</dbReference>
<dbReference type="PROSITE" id="PS50206">
    <property type="entry name" value="RHODANESE_3"/>
    <property type="match status" value="1"/>
</dbReference>
<accession>A0A3E2TJU8</accession>
<gene>
    <name evidence="2" type="ORF">DXA39_03320</name>
</gene>
<protein>
    <submittedName>
        <fullName evidence="2">Rhodanese-like domain-containing protein</fullName>
    </submittedName>
</protein>
<dbReference type="Proteomes" id="UP000261011">
    <property type="component" value="Unassembled WGS sequence"/>
</dbReference>
<dbReference type="Pfam" id="PF00581">
    <property type="entry name" value="Rhodanese"/>
    <property type="match status" value="1"/>
</dbReference>
<sequence>MYFTQIEGKDLEENLEYFNVLDVRTKEEFDNGHIKNAIHIPYDEVIKRKDEIPLDKPLVIHCRTNNRSEFAATMLMYEGFSDIIIAPGVELYDYKLEK</sequence>
<organism evidence="2 3">
    <name type="scientific">Anaerococcus nagyae</name>
    <dbReference type="NCBI Taxonomy" id="1755241"/>
    <lineage>
        <taxon>Bacteria</taxon>
        <taxon>Bacillati</taxon>
        <taxon>Bacillota</taxon>
        <taxon>Tissierellia</taxon>
        <taxon>Tissierellales</taxon>
        <taxon>Peptoniphilaceae</taxon>
        <taxon>Anaerococcus</taxon>
    </lineage>
</organism>
<dbReference type="OrthoDB" id="9800872at2"/>
<dbReference type="InterPro" id="IPR036873">
    <property type="entry name" value="Rhodanese-like_dom_sf"/>
</dbReference>
<dbReference type="AlphaFoldDB" id="A0A3E2TJU8"/>